<dbReference type="RefSeq" id="WP_014017422.1">
    <property type="nucleotide sequence ID" value="NC_015902.1"/>
</dbReference>
<accession>G1FL01</accession>
<dbReference type="PROSITE" id="PS51201">
    <property type="entry name" value="RCK_N"/>
    <property type="match status" value="1"/>
</dbReference>
<dbReference type="GO" id="GO:0008324">
    <property type="term" value="F:monoatomic cation transmembrane transporter activity"/>
    <property type="evidence" value="ECO:0007669"/>
    <property type="project" value="InterPro"/>
</dbReference>
<organism evidence="3">
    <name type="scientific">Lactococcus lactis subsp. lactis bv. diacetylactis</name>
    <dbReference type="NCBI Taxonomy" id="44688"/>
    <lineage>
        <taxon>Bacteria</taxon>
        <taxon>Bacillati</taxon>
        <taxon>Bacillota</taxon>
        <taxon>Bacilli</taxon>
        <taxon>Lactobacillales</taxon>
        <taxon>Streptococcaceae</taxon>
        <taxon>Lactococcus</taxon>
    </lineage>
</organism>
<dbReference type="InterPro" id="IPR050721">
    <property type="entry name" value="Trk_Ktr_HKT_K-transport"/>
</dbReference>
<geneLocation type="plasmid" evidence="3">
    <name>pVF50</name>
</geneLocation>
<sequence>MKSKKSKKSILIIGLGKFGRYLALKMQELGNQVMVVDKEEAESQKLATKIDDIFIGDCTNEEVLKSLGITDFDICFVTIGENFEASITITMLLKKLGARYTVVKTGSDLQSDLLKKIGADEIIYPEKELAEKLSLKYHTGYSMKSYLELNQDYSIIEMDVPKHWIGNSLTELNLRRKLGLNIIAIKNSGSVNVVPEPEEHFFRENDVIVVVGRQSTIIEYIQE</sequence>
<dbReference type="Pfam" id="PF02254">
    <property type="entry name" value="TrkA_N"/>
    <property type="match status" value="1"/>
</dbReference>
<dbReference type="PANTHER" id="PTHR43833:SF7">
    <property type="entry name" value="KTR SYSTEM POTASSIUM UPTAKE PROTEIN C"/>
    <property type="match status" value="1"/>
</dbReference>
<dbReference type="Gene3D" id="3.30.70.1450">
    <property type="entry name" value="Regulator of K+ conductance, C-terminal domain"/>
    <property type="match status" value="1"/>
</dbReference>
<dbReference type="Gene3D" id="3.40.50.720">
    <property type="entry name" value="NAD(P)-binding Rossmann-like Domain"/>
    <property type="match status" value="1"/>
</dbReference>
<dbReference type="InterPro" id="IPR036291">
    <property type="entry name" value="NAD(P)-bd_dom_sf"/>
</dbReference>
<gene>
    <name evidence="3" type="ORF">PVF_pVF50p22</name>
</gene>
<dbReference type="EMBL" id="JN225497">
    <property type="protein sequence ID" value="AEK97298.1"/>
    <property type="molecule type" value="Genomic_DNA"/>
</dbReference>
<dbReference type="InterPro" id="IPR036721">
    <property type="entry name" value="RCK_C_sf"/>
</dbReference>
<dbReference type="Pfam" id="PF02080">
    <property type="entry name" value="TrkA_C"/>
    <property type="match status" value="1"/>
</dbReference>
<dbReference type="AlphaFoldDB" id="G1FL01"/>
<dbReference type="SUPFAM" id="SSF116726">
    <property type="entry name" value="TrkA C-terminal domain-like"/>
    <property type="match status" value="1"/>
</dbReference>
<dbReference type="InterPro" id="IPR006037">
    <property type="entry name" value="RCK_C"/>
</dbReference>
<dbReference type="PANTHER" id="PTHR43833">
    <property type="entry name" value="POTASSIUM CHANNEL PROTEIN 2-RELATED-RELATED"/>
    <property type="match status" value="1"/>
</dbReference>
<evidence type="ECO:0000313" key="3">
    <source>
        <dbReference type="EMBL" id="AEK97298.1"/>
    </source>
</evidence>
<proteinExistence type="predicted"/>
<protein>
    <submittedName>
        <fullName evidence="3">Putative K+ transport system TrkA</fullName>
    </submittedName>
</protein>
<evidence type="ECO:0000259" key="1">
    <source>
        <dbReference type="PROSITE" id="PS51201"/>
    </source>
</evidence>
<keyword evidence="3" id="KW-0614">Plasmid</keyword>
<feature type="domain" description="RCK N-terminal" evidence="1">
    <location>
        <begin position="7"/>
        <end position="124"/>
    </location>
</feature>
<dbReference type="SUPFAM" id="SSF51735">
    <property type="entry name" value="NAD(P)-binding Rossmann-fold domains"/>
    <property type="match status" value="1"/>
</dbReference>
<dbReference type="InterPro" id="IPR003148">
    <property type="entry name" value="RCK_N"/>
</dbReference>
<feature type="domain" description="RCK C-terminal" evidence="2">
    <location>
        <begin position="142"/>
        <end position="223"/>
    </location>
</feature>
<evidence type="ECO:0000259" key="2">
    <source>
        <dbReference type="PROSITE" id="PS51202"/>
    </source>
</evidence>
<dbReference type="PROSITE" id="PS51202">
    <property type="entry name" value="RCK_C"/>
    <property type="match status" value="1"/>
</dbReference>
<name>G1FL01_LACLL</name>
<dbReference type="GO" id="GO:0006813">
    <property type="term" value="P:potassium ion transport"/>
    <property type="evidence" value="ECO:0007669"/>
    <property type="project" value="InterPro"/>
</dbReference>
<reference evidence="3" key="1">
    <citation type="journal article" date="2011" name="Appl. Environ. Microbiol.">
        <title>Plasmids of Raw Milk Cheese Isolate Lactococcus lactis subsp. lactis Biovar diacetylactis DPC3901 Suggest a Plant-Based Origin for the Strain.</title>
        <authorList>
            <person name="Fallico V."/>
            <person name="McAuliffe O."/>
            <person name="Fitzgerald G.F."/>
            <person name="Ross R.P."/>
        </authorList>
    </citation>
    <scope>NUCLEOTIDE SEQUENCE</scope>
    <source>
        <strain evidence="3">DPC3901</strain>
        <plasmid evidence="3">pVF50</plasmid>
    </source>
</reference>